<accession>A0A8E2DPG7</accession>
<name>A0A8E2DPG7_9APHY</name>
<reference evidence="2 3" key="1">
    <citation type="submission" date="2016-07" db="EMBL/GenBank/DDBJ databases">
        <title>Draft genome of the white-rot fungus Obba rivulosa 3A-2.</title>
        <authorList>
            <consortium name="DOE Joint Genome Institute"/>
            <person name="Miettinen O."/>
            <person name="Riley R."/>
            <person name="Acob R."/>
            <person name="Barry K."/>
            <person name="Cullen D."/>
            <person name="De Vries R."/>
            <person name="Hainaut M."/>
            <person name="Hatakka A."/>
            <person name="Henrissat B."/>
            <person name="Hilden K."/>
            <person name="Kuo R."/>
            <person name="Labutti K."/>
            <person name="Lipzen A."/>
            <person name="Makela M.R."/>
            <person name="Sandor L."/>
            <person name="Spatafora J.W."/>
            <person name="Grigoriev I.V."/>
            <person name="Hibbett D.S."/>
        </authorList>
    </citation>
    <scope>NUCLEOTIDE SEQUENCE [LARGE SCALE GENOMIC DNA]</scope>
    <source>
        <strain evidence="2 3">3A-2</strain>
    </source>
</reference>
<organism evidence="2 3">
    <name type="scientific">Obba rivulosa</name>
    <dbReference type="NCBI Taxonomy" id="1052685"/>
    <lineage>
        <taxon>Eukaryota</taxon>
        <taxon>Fungi</taxon>
        <taxon>Dikarya</taxon>
        <taxon>Basidiomycota</taxon>
        <taxon>Agaricomycotina</taxon>
        <taxon>Agaricomycetes</taxon>
        <taxon>Polyporales</taxon>
        <taxon>Gelatoporiaceae</taxon>
        <taxon>Obba</taxon>
    </lineage>
</organism>
<feature type="region of interest" description="Disordered" evidence="1">
    <location>
        <begin position="106"/>
        <end position="261"/>
    </location>
</feature>
<sequence length="533" mass="57421">MSELPDGDSTSTLQASTSLTSPPRGRQPSRYPSTLARGDPGRVPLHRRGTSKTYERLEDLLREAGYKETRIFTPEGEHSEPGERKNARISSMKEGVGAVVDFIAGLMPGSSKGESQAGPSHQQTQETVLPTATRCSHTPSPLVQARNIDGSRKARDPAASPSLSASTTTIASMHSYTSSSSNGGRTLGFQPPPQPQRVLRPQSSAQNHLRAYAQASAAQGYLRHMASAPNMPRRLGSSRGQSSDRLSVYLNDSAPPALPSSWLDSVTRAVLKSPDPGVHVGGPLPLRPASRQSGRVTRGAKSKFLLTDQTNQRYIGGRSVTGMPPGLTSYLRAETAPGAVSTARVTCRSAPASRSSSRVGDSQRYGTVRGKAGQRRASQAGKSNGVPTLASTQVDNDSWSMGWVEGERVSTPSRDRSHQEQAAADISEEEDDDDEDEIDLARLLVPPKRQYSIQSLRKHLHHNHRREMQPQPGPWEDDGLPVAAKGRSRRGSIEGDAHAYGWETMGVPGFDRTRSKRRRGIPGGWGNLAGGRS</sequence>
<feature type="compositionally biased region" description="Polar residues" evidence="1">
    <location>
        <begin position="376"/>
        <end position="399"/>
    </location>
</feature>
<evidence type="ECO:0000256" key="1">
    <source>
        <dbReference type="SAM" id="MobiDB-lite"/>
    </source>
</evidence>
<protein>
    <submittedName>
        <fullName evidence="2">Uncharacterized protein</fullName>
    </submittedName>
</protein>
<dbReference type="OrthoDB" id="2536714at2759"/>
<dbReference type="EMBL" id="KV722356">
    <property type="protein sequence ID" value="OCH93342.1"/>
    <property type="molecule type" value="Genomic_DNA"/>
</dbReference>
<gene>
    <name evidence="2" type="ORF">OBBRIDRAFT_749765</name>
</gene>
<dbReference type="Proteomes" id="UP000250043">
    <property type="component" value="Unassembled WGS sequence"/>
</dbReference>
<evidence type="ECO:0000313" key="3">
    <source>
        <dbReference type="Proteomes" id="UP000250043"/>
    </source>
</evidence>
<feature type="region of interest" description="Disordered" evidence="1">
    <location>
        <begin position="274"/>
        <end position="301"/>
    </location>
</feature>
<evidence type="ECO:0000313" key="2">
    <source>
        <dbReference type="EMBL" id="OCH93342.1"/>
    </source>
</evidence>
<feature type="compositionally biased region" description="Gly residues" evidence="1">
    <location>
        <begin position="521"/>
        <end position="533"/>
    </location>
</feature>
<proteinExistence type="predicted"/>
<feature type="compositionally biased region" description="Acidic residues" evidence="1">
    <location>
        <begin position="426"/>
        <end position="437"/>
    </location>
</feature>
<feature type="region of interest" description="Disordered" evidence="1">
    <location>
        <begin position="1"/>
        <end position="91"/>
    </location>
</feature>
<dbReference type="AlphaFoldDB" id="A0A8E2DPG7"/>
<feature type="compositionally biased region" description="Polar residues" evidence="1">
    <location>
        <begin position="174"/>
        <end position="184"/>
    </location>
</feature>
<feature type="compositionally biased region" description="Low complexity" evidence="1">
    <location>
        <begin position="158"/>
        <end position="172"/>
    </location>
</feature>
<keyword evidence="3" id="KW-1185">Reference proteome</keyword>
<feature type="compositionally biased region" description="Basic and acidic residues" evidence="1">
    <location>
        <begin position="53"/>
        <end position="86"/>
    </location>
</feature>
<feature type="region of interest" description="Disordered" evidence="1">
    <location>
        <begin position="458"/>
        <end position="533"/>
    </location>
</feature>
<feature type="compositionally biased region" description="Low complexity" evidence="1">
    <location>
        <begin position="348"/>
        <end position="358"/>
    </location>
</feature>
<feature type="compositionally biased region" description="Low complexity" evidence="1">
    <location>
        <begin position="9"/>
        <end position="21"/>
    </location>
</feature>
<feature type="region of interest" description="Disordered" evidence="1">
    <location>
        <begin position="346"/>
        <end position="437"/>
    </location>
</feature>
<feature type="compositionally biased region" description="Basic and acidic residues" evidence="1">
    <location>
        <begin position="405"/>
        <end position="419"/>
    </location>
</feature>
<feature type="compositionally biased region" description="Polar residues" evidence="1">
    <location>
        <begin position="112"/>
        <end position="141"/>
    </location>
</feature>